<feature type="domain" description="ParB-like N-terminal" evidence="4">
    <location>
        <begin position="48"/>
        <end position="138"/>
    </location>
</feature>
<dbReference type="GO" id="GO:0007059">
    <property type="term" value="P:chromosome segregation"/>
    <property type="evidence" value="ECO:0007669"/>
    <property type="project" value="UniProtKB-KW"/>
</dbReference>
<dbReference type="InterPro" id="IPR036086">
    <property type="entry name" value="ParB/Sulfiredoxin_sf"/>
</dbReference>
<dbReference type="InterPro" id="IPR050336">
    <property type="entry name" value="Chromosome_partition/occlusion"/>
</dbReference>
<dbReference type="InterPro" id="IPR057240">
    <property type="entry name" value="ParB_dimer_C"/>
</dbReference>
<protein>
    <submittedName>
        <fullName evidence="5">Chromosome partitioning protein ParB</fullName>
    </submittedName>
</protein>
<sequence length="296" mass="32252">MAIRKKTGLGRGLSSLIPQTDEPTKTVAIGVAQKVTPTSIDTETPGVAEISLSKIAANPDQPRTSFGHHGMEELAASIREHGVIQPLVLSSKSDGSYEIIAGERRFRAAQLAGLKSVPAVIRKADSRDKLVLALIENIQREDLNPIEEAKAYRRLIDEFGLTQESVSKQVGKARSTVANTLRLLDLSDEMIEAVTTGRISAGGARALLAIVNPGARLRLFRQMTTGPGLTVREAEEGARRDSTRTRKLPQIMAAEEELRGKFGTRVTITERVGKGKVTLQFFSEEEYNDLLEKLLA</sequence>
<keyword evidence="2" id="KW-0159">Chromosome partition</keyword>
<organism evidence="5 6">
    <name type="scientific">Candidatus Uhrbacteria bacterium CG_4_10_14_0_8_um_filter_58_22</name>
    <dbReference type="NCBI Taxonomy" id="1975029"/>
    <lineage>
        <taxon>Bacteria</taxon>
        <taxon>Candidatus Uhriibacteriota</taxon>
    </lineage>
</organism>
<name>A0A2M7QAE5_9BACT</name>
<keyword evidence="3" id="KW-0238">DNA-binding</keyword>
<proteinExistence type="inferred from homology"/>
<dbReference type="Gene3D" id="1.10.10.2830">
    <property type="match status" value="1"/>
</dbReference>
<dbReference type="FunFam" id="1.10.10.2830:FF:000001">
    <property type="entry name" value="Chromosome partitioning protein ParB"/>
    <property type="match status" value="1"/>
</dbReference>
<dbReference type="EMBL" id="PFLC01000040">
    <property type="protein sequence ID" value="PIY62369.1"/>
    <property type="molecule type" value="Genomic_DNA"/>
</dbReference>
<dbReference type="Pfam" id="PF02195">
    <property type="entry name" value="ParB_N"/>
    <property type="match status" value="1"/>
</dbReference>
<evidence type="ECO:0000313" key="5">
    <source>
        <dbReference type="EMBL" id="PIY62369.1"/>
    </source>
</evidence>
<evidence type="ECO:0000256" key="1">
    <source>
        <dbReference type="ARBA" id="ARBA00006295"/>
    </source>
</evidence>
<dbReference type="AlphaFoldDB" id="A0A2M7QAE5"/>
<dbReference type="GO" id="GO:0005694">
    <property type="term" value="C:chromosome"/>
    <property type="evidence" value="ECO:0007669"/>
    <property type="project" value="TreeGrafter"/>
</dbReference>
<comment type="similarity">
    <text evidence="1">Belongs to the ParB family.</text>
</comment>
<dbReference type="NCBIfam" id="TIGR00180">
    <property type="entry name" value="parB_part"/>
    <property type="match status" value="1"/>
</dbReference>
<dbReference type="InterPro" id="IPR004437">
    <property type="entry name" value="ParB/RepB/Spo0J"/>
</dbReference>
<accession>A0A2M7QAE5</accession>
<evidence type="ECO:0000256" key="3">
    <source>
        <dbReference type="ARBA" id="ARBA00023125"/>
    </source>
</evidence>
<dbReference type="Pfam" id="PF17762">
    <property type="entry name" value="HTH_ParB"/>
    <property type="match status" value="1"/>
</dbReference>
<gene>
    <name evidence="5" type="ORF">COY93_03055</name>
</gene>
<dbReference type="InterPro" id="IPR003115">
    <property type="entry name" value="ParB_N"/>
</dbReference>
<dbReference type="PANTHER" id="PTHR33375:SF1">
    <property type="entry name" value="CHROMOSOME-PARTITIONING PROTEIN PARB-RELATED"/>
    <property type="match status" value="1"/>
</dbReference>
<reference evidence="6" key="1">
    <citation type="submission" date="2017-09" db="EMBL/GenBank/DDBJ databases">
        <title>Depth-based differentiation of microbial function through sediment-hosted aquifers and enrichment of novel symbionts in the deep terrestrial subsurface.</title>
        <authorList>
            <person name="Probst A.J."/>
            <person name="Ladd B."/>
            <person name="Jarett J.K."/>
            <person name="Geller-Mcgrath D.E."/>
            <person name="Sieber C.M.K."/>
            <person name="Emerson J.B."/>
            <person name="Anantharaman K."/>
            <person name="Thomas B.C."/>
            <person name="Malmstrom R."/>
            <person name="Stieglmeier M."/>
            <person name="Klingl A."/>
            <person name="Woyke T."/>
            <person name="Ryan C.M."/>
            <person name="Banfield J.F."/>
        </authorList>
    </citation>
    <scope>NUCLEOTIDE SEQUENCE [LARGE SCALE GENOMIC DNA]</scope>
</reference>
<dbReference type="FunFam" id="3.90.1530.30:FF:000001">
    <property type="entry name" value="Chromosome partitioning protein ParB"/>
    <property type="match status" value="1"/>
</dbReference>
<evidence type="ECO:0000313" key="6">
    <source>
        <dbReference type="Proteomes" id="UP000230973"/>
    </source>
</evidence>
<evidence type="ECO:0000259" key="4">
    <source>
        <dbReference type="SMART" id="SM00470"/>
    </source>
</evidence>
<comment type="caution">
    <text evidence="5">The sequence shown here is derived from an EMBL/GenBank/DDBJ whole genome shotgun (WGS) entry which is preliminary data.</text>
</comment>
<dbReference type="Pfam" id="PF23552">
    <property type="entry name" value="ParB_C"/>
    <property type="match status" value="1"/>
</dbReference>
<dbReference type="PANTHER" id="PTHR33375">
    <property type="entry name" value="CHROMOSOME-PARTITIONING PROTEIN PARB-RELATED"/>
    <property type="match status" value="1"/>
</dbReference>
<dbReference type="GO" id="GO:0003677">
    <property type="term" value="F:DNA binding"/>
    <property type="evidence" value="ECO:0007669"/>
    <property type="project" value="UniProtKB-KW"/>
</dbReference>
<dbReference type="CDD" id="cd16393">
    <property type="entry name" value="SPO0J_N"/>
    <property type="match status" value="1"/>
</dbReference>
<dbReference type="SMART" id="SM00470">
    <property type="entry name" value="ParB"/>
    <property type="match status" value="1"/>
</dbReference>
<dbReference type="SUPFAM" id="SSF110849">
    <property type="entry name" value="ParB/Sulfiredoxin"/>
    <property type="match status" value="1"/>
</dbReference>
<dbReference type="Gene3D" id="3.90.1530.30">
    <property type="match status" value="1"/>
</dbReference>
<evidence type="ECO:0000256" key="2">
    <source>
        <dbReference type="ARBA" id="ARBA00022829"/>
    </source>
</evidence>
<dbReference type="Proteomes" id="UP000230973">
    <property type="component" value="Unassembled WGS sequence"/>
</dbReference>
<dbReference type="InterPro" id="IPR041468">
    <property type="entry name" value="HTH_ParB/Spo0J"/>
</dbReference>